<feature type="compositionally biased region" description="Polar residues" evidence="1">
    <location>
        <begin position="202"/>
        <end position="221"/>
    </location>
</feature>
<dbReference type="STRING" id="745368.SAMN02745178_00717"/>
<dbReference type="RefSeq" id="WP_200805163.1">
    <property type="nucleotide sequence ID" value="NZ_FUYF01000003.1"/>
</dbReference>
<evidence type="ECO:0000313" key="3">
    <source>
        <dbReference type="Proteomes" id="UP000190286"/>
    </source>
</evidence>
<feature type="compositionally biased region" description="Basic and acidic residues" evidence="1">
    <location>
        <begin position="129"/>
        <end position="141"/>
    </location>
</feature>
<keyword evidence="3" id="KW-1185">Reference proteome</keyword>
<accession>A0A1T4WKQ7</accession>
<evidence type="ECO:0000313" key="2">
    <source>
        <dbReference type="EMBL" id="SKA77913.1"/>
    </source>
</evidence>
<gene>
    <name evidence="2" type="ORF">SAMN02745178_00717</name>
</gene>
<feature type="region of interest" description="Disordered" evidence="1">
    <location>
        <begin position="129"/>
        <end position="150"/>
    </location>
</feature>
<evidence type="ECO:0000256" key="1">
    <source>
        <dbReference type="SAM" id="MobiDB-lite"/>
    </source>
</evidence>
<organism evidence="2 3">
    <name type="scientific">Gemmiger formicilis</name>
    <dbReference type="NCBI Taxonomy" id="745368"/>
    <lineage>
        <taxon>Bacteria</taxon>
        <taxon>Bacillati</taxon>
        <taxon>Bacillota</taxon>
        <taxon>Clostridia</taxon>
        <taxon>Eubacteriales</taxon>
        <taxon>Gemmiger</taxon>
    </lineage>
</organism>
<sequence>MARRRMFSLDVVDTDRFLDMPSSTQALYFHLGMRADDDGFVASPKRTTAMCGCSADDLNLLAAKGFVRPFESGVLVIVDWKKNNLLRPNRYTPTQFQKEKAQLGIPAVNQSTYQRVPQVSIGKDSIDKVSVKRERKADKPPRPRFTPPSEDDAIAYFCEQGSSAVEAQSFIDYFAANGWKIGGRASMKDWQAAARNWIRRSGQYNRPQTRNTTQESPSDTLSRVADRLKAGDFSLLEVGK</sequence>
<dbReference type="EMBL" id="FUYF01000003">
    <property type="protein sequence ID" value="SKA77913.1"/>
    <property type="molecule type" value="Genomic_DNA"/>
</dbReference>
<protein>
    <submittedName>
        <fullName evidence="2">Uncharacterized protein</fullName>
    </submittedName>
</protein>
<feature type="region of interest" description="Disordered" evidence="1">
    <location>
        <begin position="201"/>
        <end position="223"/>
    </location>
</feature>
<dbReference type="AlphaFoldDB" id="A0A1T4WKQ7"/>
<name>A0A1T4WKQ7_9FIRM</name>
<dbReference type="Proteomes" id="UP000190286">
    <property type="component" value="Unassembled WGS sequence"/>
</dbReference>
<dbReference type="GeneID" id="93339425"/>
<reference evidence="2 3" key="1">
    <citation type="submission" date="2017-02" db="EMBL/GenBank/DDBJ databases">
        <authorList>
            <person name="Peterson S.W."/>
        </authorList>
    </citation>
    <scope>NUCLEOTIDE SEQUENCE [LARGE SCALE GENOMIC DNA]</scope>
    <source>
        <strain evidence="2 3">ATCC 27749</strain>
    </source>
</reference>
<proteinExistence type="predicted"/>